<feature type="compositionally biased region" description="Polar residues" evidence="1">
    <location>
        <begin position="49"/>
        <end position="61"/>
    </location>
</feature>
<comment type="caution">
    <text evidence="2">The sequence shown here is derived from an EMBL/GenBank/DDBJ whole genome shotgun (WGS) entry which is preliminary data.</text>
</comment>
<evidence type="ECO:0000313" key="2">
    <source>
        <dbReference type="EMBL" id="EKT78305.1"/>
    </source>
</evidence>
<organism evidence="2 3">
    <name type="scientific">Rhodococcus opacus M213</name>
    <dbReference type="NCBI Taxonomy" id="1129896"/>
    <lineage>
        <taxon>Bacteria</taxon>
        <taxon>Bacillati</taxon>
        <taxon>Actinomycetota</taxon>
        <taxon>Actinomycetes</taxon>
        <taxon>Mycobacteriales</taxon>
        <taxon>Nocardiaceae</taxon>
        <taxon>Rhodococcus</taxon>
    </lineage>
</organism>
<proteinExistence type="predicted"/>
<dbReference type="AlphaFoldDB" id="K8XMK1"/>
<sequence>MAAAGSAGRPHRHKERIPPWPAAIAAAEALRCNTSGPGNPKLGEVEPSPSWTPSPVIALST</sequence>
<evidence type="ECO:0000313" key="3">
    <source>
        <dbReference type="Proteomes" id="UP000005951"/>
    </source>
</evidence>
<dbReference type="Proteomes" id="UP000005951">
    <property type="component" value="Unassembled WGS sequence"/>
</dbReference>
<evidence type="ECO:0000256" key="1">
    <source>
        <dbReference type="SAM" id="MobiDB-lite"/>
    </source>
</evidence>
<accession>K8XMK1</accession>
<gene>
    <name evidence="2" type="ORF">WSS_A33500</name>
</gene>
<feature type="region of interest" description="Disordered" evidence="1">
    <location>
        <begin position="32"/>
        <end position="61"/>
    </location>
</feature>
<protein>
    <submittedName>
        <fullName evidence="2">Uncharacterized protein</fullName>
    </submittedName>
</protein>
<name>K8XMK1_RHOOP</name>
<reference evidence="2 3" key="1">
    <citation type="journal article" date="2013" name="Genome Announc.">
        <title>Draft Genome Sequence of Rhodococcus opacus Strain M213 Shows a Diverse Catabolic Potential.</title>
        <authorList>
            <person name="Pathak A."/>
            <person name="Green S.J."/>
            <person name="Ogram A."/>
            <person name="Chauhan A."/>
        </authorList>
    </citation>
    <scope>NUCLEOTIDE SEQUENCE [LARGE SCALE GENOMIC DNA]</scope>
    <source>
        <strain evidence="2 3">M213</strain>
    </source>
</reference>
<dbReference type="EMBL" id="AJYC02000110">
    <property type="protein sequence ID" value="EKT78305.1"/>
    <property type="molecule type" value="Genomic_DNA"/>
</dbReference>